<gene>
    <name evidence="2" type="ORF">H2O64_07875</name>
</gene>
<comment type="caution">
    <text evidence="2">The sequence shown here is derived from an EMBL/GenBank/DDBJ whole genome shotgun (WGS) entry which is preliminary data.</text>
</comment>
<proteinExistence type="predicted"/>
<keyword evidence="1" id="KW-0812">Transmembrane</keyword>
<feature type="transmembrane region" description="Helical" evidence="1">
    <location>
        <begin position="91"/>
        <end position="113"/>
    </location>
</feature>
<feature type="transmembrane region" description="Helical" evidence="1">
    <location>
        <begin position="24"/>
        <end position="45"/>
    </location>
</feature>
<name>A0ABR7Q7X0_9FLAO</name>
<evidence type="ECO:0000313" key="3">
    <source>
        <dbReference type="Proteomes" id="UP000619238"/>
    </source>
</evidence>
<keyword evidence="1" id="KW-1133">Transmembrane helix</keyword>
<accession>A0ABR7Q7X0</accession>
<evidence type="ECO:0000256" key="1">
    <source>
        <dbReference type="SAM" id="Phobius"/>
    </source>
</evidence>
<dbReference type="RefSeq" id="WP_187561640.1">
    <property type="nucleotide sequence ID" value="NZ_JACGWS010000004.1"/>
</dbReference>
<sequence length="116" mass="13679">MSEHIQLDFSVLKKTIVWWEKKRIWFNIIIGINGVLALLSIGPPYFSITEIVGIVIFGFFMNIFYSTGIILAVLDSYYFRNKFNLFRFRHLFIIIGTMLSIIFTWVTAFAYYFPPC</sequence>
<evidence type="ECO:0000313" key="2">
    <source>
        <dbReference type="EMBL" id="MBC8754588.1"/>
    </source>
</evidence>
<organism evidence="2 3">
    <name type="scientific">Kordia aestuariivivens</name>
    <dbReference type="NCBI Taxonomy" id="2759037"/>
    <lineage>
        <taxon>Bacteria</taxon>
        <taxon>Pseudomonadati</taxon>
        <taxon>Bacteroidota</taxon>
        <taxon>Flavobacteriia</taxon>
        <taxon>Flavobacteriales</taxon>
        <taxon>Flavobacteriaceae</taxon>
        <taxon>Kordia</taxon>
    </lineage>
</organism>
<protein>
    <submittedName>
        <fullName evidence="2">Uncharacterized protein</fullName>
    </submittedName>
</protein>
<dbReference type="EMBL" id="JACGWS010000004">
    <property type="protein sequence ID" value="MBC8754588.1"/>
    <property type="molecule type" value="Genomic_DNA"/>
</dbReference>
<feature type="transmembrane region" description="Helical" evidence="1">
    <location>
        <begin position="51"/>
        <end position="79"/>
    </location>
</feature>
<reference evidence="2 3" key="1">
    <citation type="submission" date="2020-07" db="EMBL/GenBank/DDBJ databases">
        <title>Description of Kordia aestuariivivens sp. nov., isolated from a tidal flat.</title>
        <authorList>
            <person name="Park S."/>
            <person name="Yoon J.-H."/>
        </authorList>
    </citation>
    <scope>NUCLEOTIDE SEQUENCE [LARGE SCALE GENOMIC DNA]</scope>
    <source>
        <strain evidence="2 3">YSTF-M3</strain>
    </source>
</reference>
<keyword evidence="3" id="KW-1185">Reference proteome</keyword>
<keyword evidence="1" id="KW-0472">Membrane</keyword>
<dbReference type="Proteomes" id="UP000619238">
    <property type="component" value="Unassembled WGS sequence"/>
</dbReference>